<keyword evidence="5 8" id="KW-0812">Transmembrane</keyword>
<evidence type="ECO:0000313" key="11">
    <source>
        <dbReference type="Proteomes" id="UP001317532"/>
    </source>
</evidence>
<comment type="subcellular location">
    <subcellularLocation>
        <location evidence="1 8">Cell membrane</location>
        <topology evidence="1 8">Multi-pass membrane protein</topology>
    </subcellularLocation>
</comment>
<reference evidence="10 11" key="1">
    <citation type="journal article" date="2022" name="ISME Commun">
        <title>Vulcanimicrobium alpinus gen. nov. sp. nov., the first cultivated representative of the candidate phylum 'Eremiobacterota', is a metabolically versatile aerobic anoxygenic phototroph.</title>
        <authorList>
            <person name="Yabe S."/>
            <person name="Muto K."/>
            <person name="Abe K."/>
            <person name="Yokota A."/>
            <person name="Staudigel H."/>
            <person name="Tebo B.M."/>
        </authorList>
    </citation>
    <scope>NUCLEOTIDE SEQUENCE [LARGE SCALE GENOMIC DNA]</scope>
    <source>
        <strain evidence="10 11">WC8-2</strain>
    </source>
</reference>
<dbReference type="PANTHER" id="PTHR43470">
    <property type="entry name" value="PHOSPHATE TRANSPORT SYSTEM PERMEASE PROTEIN PSTA-RELATED"/>
    <property type="match status" value="1"/>
</dbReference>
<dbReference type="GO" id="GO:0035435">
    <property type="term" value="P:phosphate ion transmembrane transport"/>
    <property type="evidence" value="ECO:0007669"/>
    <property type="project" value="InterPro"/>
</dbReference>
<keyword evidence="6 8" id="KW-1133">Transmembrane helix</keyword>
<feature type="transmembrane region" description="Helical" evidence="8">
    <location>
        <begin position="140"/>
        <end position="158"/>
    </location>
</feature>
<keyword evidence="7 8" id="KW-0472">Membrane</keyword>
<feature type="transmembrane region" description="Helical" evidence="8">
    <location>
        <begin position="114"/>
        <end position="134"/>
    </location>
</feature>
<dbReference type="NCBIfam" id="TIGR00974">
    <property type="entry name" value="3a0107s02c"/>
    <property type="match status" value="1"/>
</dbReference>
<accession>A0AAN2CA54</accession>
<evidence type="ECO:0000259" key="9">
    <source>
        <dbReference type="PROSITE" id="PS50928"/>
    </source>
</evidence>
<keyword evidence="11" id="KW-1185">Reference proteome</keyword>
<dbReference type="EMBL" id="AP025523">
    <property type="protein sequence ID" value="BDE06989.1"/>
    <property type="molecule type" value="Genomic_DNA"/>
</dbReference>
<feature type="transmembrane region" description="Helical" evidence="8">
    <location>
        <begin position="201"/>
        <end position="225"/>
    </location>
</feature>
<keyword evidence="3" id="KW-0813">Transport</keyword>
<evidence type="ECO:0000256" key="1">
    <source>
        <dbReference type="ARBA" id="ARBA00004651"/>
    </source>
</evidence>
<dbReference type="InterPro" id="IPR035906">
    <property type="entry name" value="MetI-like_sf"/>
</dbReference>
<organism evidence="10 11">
    <name type="scientific">Vulcanimicrobium alpinum</name>
    <dbReference type="NCBI Taxonomy" id="3016050"/>
    <lineage>
        <taxon>Bacteria</taxon>
        <taxon>Bacillati</taxon>
        <taxon>Vulcanimicrobiota</taxon>
        <taxon>Vulcanimicrobiia</taxon>
        <taxon>Vulcanimicrobiales</taxon>
        <taxon>Vulcanimicrobiaceae</taxon>
        <taxon>Vulcanimicrobium</taxon>
    </lineage>
</organism>
<dbReference type="AlphaFoldDB" id="A0AAN2CA54"/>
<proteinExistence type="inferred from homology"/>
<protein>
    <recommendedName>
        <fullName evidence="8">Phosphate transport system permease protein PstA</fullName>
    </recommendedName>
</protein>
<dbReference type="PROSITE" id="PS50928">
    <property type="entry name" value="ABC_TM1"/>
    <property type="match status" value="1"/>
</dbReference>
<keyword evidence="4 8" id="KW-1003">Cell membrane</keyword>
<feature type="transmembrane region" description="Helical" evidence="8">
    <location>
        <begin position="73"/>
        <end position="94"/>
    </location>
</feature>
<sequence length="294" mass="31605">MLATSSVRARKLTDSIATVVLWVMASSIIVMLAAFIAYMGFLGGHAISWQFLAGVPKETTAGGGIGPEIYNSFYILLLTLVFTVPIATAAGVYLQEYAKPGAFRNIVQFSAESLATIPSIVMGLFGLLVFVYLFKWKFSAIGGALTLTLLNLPALMRVTQEALSSVPDSLREASMGLGGTKWQTITRVVLPSAIGRMTTGIVLVAGRIFGETAALIFTAGLSVPFNNPYDLNPFRPAETLAVHLWYTHSESIVPDVDRIGNGSALVLLIMVLLFNVAARLLGRQLTRRFTGRAS</sequence>
<comment type="similarity">
    <text evidence="2 8">Belongs to the binding-protein-dependent transport system permease family. CysTW subfamily.</text>
</comment>
<feature type="transmembrane region" description="Helical" evidence="8">
    <location>
        <begin position="264"/>
        <end position="282"/>
    </location>
</feature>
<name>A0AAN2CA54_UNVUL</name>
<dbReference type="GO" id="GO:0005886">
    <property type="term" value="C:plasma membrane"/>
    <property type="evidence" value="ECO:0007669"/>
    <property type="project" value="UniProtKB-SubCell"/>
</dbReference>
<evidence type="ECO:0000256" key="8">
    <source>
        <dbReference type="RuleBase" id="RU363043"/>
    </source>
</evidence>
<feature type="domain" description="ABC transmembrane type-1" evidence="9">
    <location>
        <begin position="69"/>
        <end position="278"/>
    </location>
</feature>
<dbReference type="Pfam" id="PF00528">
    <property type="entry name" value="BPD_transp_1"/>
    <property type="match status" value="1"/>
</dbReference>
<dbReference type="InterPro" id="IPR005672">
    <property type="entry name" value="Phosphate_PstA"/>
</dbReference>
<dbReference type="PANTHER" id="PTHR43470:SF4">
    <property type="entry name" value="ABC TRANSPORTER PERMEASE PROTEIN YQGI-RELATED"/>
    <property type="match status" value="1"/>
</dbReference>
<evidence type="ECO:0000256" key="4">
    <source>
        <dbReference type="ARBA" id="ARBA00022475"/>
    </source>
</evidence>
<evidence type="ECO:0000256" key="3">
    <source>
        <dbReference type="ARBA" id="ARBA00022448"/>
    </source>
</evidence>
<dbReference type="CDD" id="cd06261">
    <property type="entry name" value="TM_PBP2"/>
    <property type="match status" value="1"/>
</dbReference>
<evidence type="ECO:0000313" key="10">
    <source>
        <dbReference type="EMBL" id="BDE06989.1"/>
    </source>
</evidence>
<gene>
    <name evidence="10" type="ORF">WPS_22650</name>
</gene>
<feature type="transmembrane region" description="Helical" evidence="8">
    <location>
        <begin position="20"/>
        <end position="41"/>
    </location>
</feature>
<dbReference type="Gene3D" id="1.10.3720.10">
    <property type="entry name" value="MetI-like"/>
    <property type="match status" value="1"/>
</dbReference>
<dbReference type="SUPFAM" id="SSF161098">
    <property type="entry name" value="MetI-like"/>
    <property type="match status" value="1"/>
</dbReference>
<evidence type="ECO:0000256" key="6">
    <source>
        <dbReference type="ARBA" id="ARBA00022989"/>
    </source>
</evidence>
<evidence type="ECO:0000256" key="7">
    <source>
        <dbReference type="ARBA" id="ARBA00023136"/>
    </source>
</evidence>
<evidence type="ECO:0000256" key="2">
    <source>
        <dbReference type="ARBA" id="ARBA00007069"/>
    </source>
</evidence>
<dbReference type="GO" id="GO:0005315">
    <property type="term" value="F:phosphate transmembrane transporter activity"/>
    <property type="evidence" value="ECO:0007669"/>
    <property type="project" value="InterPro"/>
</dbReference>
<dbReference type="KEGG" id="vab:WPS_22650"/>
<dbReference type="InterPro" id="IPR000515">
    <property type="entry name" value="MetI-like"/>
</dbReference>
<evidence type="ECO:0000256" key="5">
    <source>
        <dbReference type="ARBA" id="ARBA00022692"/>
    </source>
</evidence>
<dbReference type="Proteomes" id="UP001317532">
    <property type="component" value="Chromosome"/>
</dbReference>